<feature type="region of interest" description="Disordered" evidence="9">
    <location>
        <begin position="1395"/>
        <end position="1436"/>
    </location>
</feature>
<evidence type="ECO:0000259" key="11">
    <source>
        <dbReference type="PROSITE" id="PS52004"/>
    </source>
</evidence>
<dbReference type="SMART" id="SM00825">
    <property type="entry name" value="PKS_KS"/>
    <property type="match status" value="1"/>
</dbReference>
<dbReference type="CDD" id="cd00833">
    <property type="entry name" value="PKS"/>
    <property type="match status" value="1"/>
</dbReference>
<dbReference type="Gene3D" id="3.40.50.1820">
    <property type="entry name" value="alpha/beta hydrolase"/>
    <property type="match status" value="1"/>
</dbReference>
<feature type="region of interest" description="N-terminal hotdog fold" evidence="8">
    <location>
        <begin position="1286"/>
        <end position="1428"/>
    </location>
</feature>
<evidence type="ECO:0000259" key="10">
    <source>
        <dbReference type="PROSITE" id="PS50075"/>
    </source>
</evidence>
<keyword evidence="3" id="KW-0597">Phosphoprotein</keyword>
<dbReference type="SUPFAM" id="SSF55048">
    <property type="entry name" value="Probable ACP-binding domain of malonyl-CoA ACP transacylase"/>
    <property type="match status" value="1"/>
</dbReference>
<feature type="compositionally biased region" description="Polar residues" evidence="9">
    <location>
        <begin position="1396"/>
        <end position="1415"/>
    </location>
</feature>
<proteinExistence type="predicted"/>
<dbReference type="InterPro" id="IPR013217">
    <property type="entry name" value="Methyltransf_12"/>
</dbReference>
<comment type="catalytic activity">
    <reaction evidence="7">
        <text>3 malonyl-CoA + acetyl-CoA + 2 S-adenosyl-L-methionine = 3,5-dimethylorsellinate + 2 S-adenosyl-L-homocysteine + 3 CO2 + 4 CoA</text>
        <dbReference type="Rhea" id="RHEA:49628"/>
        <dbReference type="ChEBI" id="CHEBI:16526"/>
        <dbReference type="ChEBI" id="CHEBI:57287"/>
        <dbReference type="ChEBI" id="CHEBI:57288"/>
        <dbReference type="ChEBI" id="CHEBI:57384"/>
        <dbReference type="ChEBI" id="CHEBI:57856"/>
        <dbReference type="ChEBI" id="CHEBI:59789"/>
        <dbReference type="ChEBI" id="CHEBI:131856"/>
    </reaction>
    <physiologicalReaction direction="left-to-right" evidence="7">
        <dbReference type="Rhea" id="RHEA:49629"/>
    </physiologicalReaction>
</comment>
<dbReference type="PROSITE" id="PS00012">
    <property type="entry name" value="PHOSPHOPANTETHEINE"/>
    <property type="match status" value="2"/>
</dbReference>
<dbReference type="InterPro" id="IPR049552">
    <property type="entry name" value="PKS_DH_N"/>
</dbReference>
<dbReference type="InterPro" id="IPR036736">
    <property type="entry name" value="ACP-like_sf"/>
</dbReference>
<dbReference type="InterPro" id="IPR001227">
    <property type="entry name" value="Ac_transferase_dom_sf"/>
</dbReference>
<dbReference type="GO" id="GO:0006508">
    <property type="term" value="P:proteolysis"/>
    <property type="evidence" value="ECO:0007669"/>
    <property type="project" value="InterPro"/>
</dbReference>
<dbReference type="PANTHER" id="PTHR43775:SF21">
    <property type="entry name" value="NON-REDUCING POLYKETIDE SYNTHASE AUSA-RELATED"/>
    <property type="match status" value="1"/>
</dbReference>
<feature type="domain" description="Carrier" evidence="10">
    <location>
        <begin position="1752"/>
        <end position="1826"/>
    </location>
</feature>
<feature type="active site" description="Proton donor; for dehydratase activity" evidence="8">
    <location>
        <position position="1517"/>
    </location>
</feature>
<dbReference type="InterPro" id="IPR020807">
    <property type="entry name" value="PKS_DH"/>
</dbReference>
<keyword evidence="4" id="KW-0489">Methyltransferase</keyword>
<evidence type="ECO:0000313" key="13">
    <source>
        <dbReference type="EMBL" id="KAA8644052.1"/>
    </source>
</evidence>
<evidence type="ECO:0000256" key="7">
    <source>
        <dbReference type="ARBA" id="ARBA00047988"/>
    </source>
</evidence>
<dbReference type="Gene3D" id="3.30.70.3290">
    <property type="match status" value="1"/>
</dbReference>
<dbReference type="Gene3D" id="3.40.50.150">
    <property type="entry name" value="Vaccinia Virus protein VP39"/>
    <property type="match status" value="1"/>
</dbReference>
<keyword evidence="5" id="KW-0808">Transferase</keyword>
<dbReference type="PROSITE" id="PS52019">
    <property type="entry name" value="PKS_MFAS_DH"/>
    <property type="match status" value="1"/>
</dbReference>
<evidence type="ECO:0000256" key="2">
    <source>
        <dbReference type="ARBA" id="ARBA00022450"/>
    </source>
</evidence>
<dbReference type="Gene3D" id="3.40.47.10">
    <property type="match status" value="1"/>
</dbReference>
<dbReference type="Proteomes" id="UP000324241">
    <property type="component" value="Unassembled WGS sequence"/>
</dbReference>
<reference evidence="13 14" key="1">
    <citation type="submission" date="2019-08" db="EMBL/GenBank/DDBJ databases">
        <title>The genome sequence of a newly discovered highly antifungal drug resistant Aspergillus species, Aspergillus tanneri NIH 1004.</title>
        <authorList>
            <person name="Mounaud S."/>
            <person name="Singh I."/>
            <person name="Joardar V."/>
            <person name="Pakala S."/>
            <person name="Pakala S."/>
            <person name="Venepally P."/>
            <person name="Chung J.K."/>
            <person name="Losada L."/>
            <person name="Nierman W.C."/>
        </authorList>
    </citation>
    <scope>NUCLEOTIDE SEQUENCE [LARGE SCALE GENOMIC DNA]</scope>
    <source>
        <strain evidence="13 14">NIH1004</strain>
    </source>
</reference>
<dbReference type="GO" id="GO:0031177">
    <property type="term" value="F:phosphopantetheine binding"/>
    <property type="evidence" value="ECO:0007669"/>
    <property type="project" value="InterPro"/>
</dbReference>
<dbReference type="Gene3D" id="3.10.129.110">
    <property type="entry name" value="Polyketide synthase dehydratase"/>
    <property type="match status" value="1"/>
</dbReference>
<comment type="caution">
    <text evidence="13">The sequence shown here is derived from an EMBL/GenBank/DDBJ whole genome shotgun (WGS) entry which is preliminary data.</text>
</comment>
<dbReference type="SUPFAM" id="SSF53335">
    <property type="entry name" value="S-adenosyl-L-methionine-dependent methyltransferases"/>
    <property type="match status" value="1"/>
</dbReference>
<dbReference type="PROSITE" id="PS52004">
    <property type="entry name" value="KS3_2"/>
    <property type="match status" value="1"/>
</dbReference>
<evidence type="ECO:0000256" key="4">
    <source>
        <dbReference type="ARBA" id="ARBA00022603"/>
    </source>
</evidence>
<dbReference type="CDD" id="cd02440">
    <property type="entry name" value="AdoMet_MTases"/>
    <property type="match status" value="1"/>
</dbReference>
<dbReference type="Pfam" id="PF14765">
    <property type="entry name" value="PS-DH"/>
    <property type="match status" value="1"/>
</dbReference>
<feature type="active site" description="Proton acceptor; for dehydratase activity" evidence="8">
    <location>
        <position position="1329"/>
    </location>
</feature>
<dbReference type="EMBL" id="QUQM01000006">
    <property type="protein sequence ID" value="KAA8644052.1"/>
    <property type="molecule type" value="Genomic_DNA"/>
</dbReference>
<dbReference type="GO" id="GO:0004312">
    <property type="term" value="F:fatty acid synthase activity"/>
    <property type="evidence" value="ECO:0007669"/>
    <property type="project" value="TreeGrafter"/>
</dbReference>
<dbReference type="InterPro" id="IPR006162">
    <property type="entry name" value="Ppantetheine_attach_site"/>
</dbReference>
<dbReference type="RefSeq" id="XP_033423413.1">
    <property type="nucleotide sequence ID" value="XM_033572861.1"/>
</dbReference>
<dbReference type="SUPFAM" id="SSF47336">
    <property type="entry name" value="ACP-like"/>
    <property type="match status" value="2"/>
</dbReference>
<evidence type="ECO:0000256" key="3">
    <source>
        <dbReference type="ARBA" id="ARBA00022553"/>
    </source>
</evidence>
<dbReference type="GO" id="GO:0008236">
    <property type="term" value="F:serine-type peptidase activity"/>
    <property type="evidence" value="ECO:0007669"/>
    <property type="project" value="InterPro"/>
</dbReference>
<dbReference type="VEuPathDB" id="FungiDB:EYZ11_004463"/>
<dbReference type="Gene3D" id="1.10.1200.10">
    <property type="entry name" value="ACP-like"/>
    <property type="match status" value="2"/>
</dbReference>
<feature type="domain" description="Carrier" evidence="10">
    <location>
        <begin position="1654"/>
        <end position="1731"/>
    </location>
</feature>
<dbReference type="SUPFAM" id="SSF52151">
    <property type="entry name" value="FabD/lysophospholipase-like"/>
    <property type="match status" value="1"/>
</dbReference>
<dbReference type="GO" id="GO:0006633">
    <property type="term" value="P:fatty acid biosynthetic process"/>
    <property type="evidence" value="ECO:0007669"/>
    <property type="project" value="TreeGrafter"/>
</dbReference>
<dbReference type="Pfam" id="PF20434">
    <property type="entry name" value="BD-FAE"/>
    <property type="match status" value="1"/>
</dbReference>
<keyword evidence="6" id="KW-0511">Multifunctional enzyme</keyword>
<gene>
    <name evidence="13" type="ORF">ATNIH1004_008249</name>
</gene>
<comment type="pathway">
    <text evidence="1">Secondary metabolite biosynthesis; terpenoid biosynthesis.</text>
</comment>
<dbReference type="InterPro" id="IPR016035">
    <property type="entry name" value="Acyl_Trfase/lysoPLipase"/>
</dbReference>
<dbReference type="InterPro" id="IPR009081">
    <property type="entry name" value="PP-bd_ACP"/>
</dbReference>
<name>A0A5M9MAH4_9EURO</name>
<accession>A0A5M9MAH4</accession>
<dbReference type="GeneID" id="54330951"/>
<dbReference type="InterPro" id="IPR049492">
    <property type="entry name" value="BD-FAE-like_dom"/>
</dbReference>
<dbReference type="SMART" id="SM00823">
    <property type="entry name" value="PKS_PP"/>
    <property type="match status" value="2"/>
</dbReference>
<dbReference type="PROSITE" id="PS50075">
    <property type="entry name" value="CARRIER"/>
    <property type="match status" value="2"/>
</dbReference>
<dbReference type="InterPro" id="IPR020841">
    <property type="entry name" value="PKS_Beta-ketoAc_synthase_dom"/>
</dbReference>
<dbReference type="SUPFAM" id="SSF53474">
    <property type="entry name" value="alpha/beta-Hydrolases"/>
    <property type="match status" value="1"/>
</dbReference>
<dbReference type="SMART" id="SM00827">
    <property type="entry name" value="PKS_AT"/>
    <property type="match status" value="1"/>
</dbReference>
<dbReference type="GO" id="GO:0008168">
    <property type="term" value="F:methyltransferase activity"/>
    <property type="evidence" value="ECO:0007669"/>
    <property type="project" value="UniProtKB-KW"/>
</dbReference>
<evidence type="ECO:0000256" key="1">
    <source>
        <dbReference type="ARBA" id="ARBA00004721"/>
    </source>
</evidence>
<evidence type="ECO:0000256" key="6">
    <source>
        <dbReference type="ARBA" id="ARBA00023268"/>
    </source>
</evidence>
<dbReference type="InterPro" id="IPR049900">
    <property type="entry name" value="PKS_mFAS_DH"/>
</dbReference>
<dbReference type="Pfam" id="PF18558">
    <property type="entry name" value="HTH_51"/>
    <property type="match status" value="1"/>
</dbReference>
<dbReference type="Pfam" id="PF08242">
    <property type="entry name" value="Methyltransf_12"/>
    <property type="match status" value="1"/>
</dbReference>
<dbReference type="InterPro" id="IPR029058">
    <property type="entry name" value="AB_hydrolase_fold"/>
</dbReference>
<feature type="region of interest" description="C-terminal hotdog fold" evidence="8">
    <location>
        <begin position="1457"/>
        <end position="1609"/>
    </location>
</feature>
<dbReference type="InterPro" id="IPR014031">
    <property type="entry name" value="Ketoacyl_synth_C"/>
</dbReference>
<protein>
    <submittedName>
        <fullName evidence="13">Type I Polyketide synthases (Type I PKS)</fullName>
    </submittedName>
</protein>
<dbReference type="OrthoDB" id="429813at2759"/>
<dbReference type="VEuPathDB" id="FungiDB:EYZ11_004468"/>
<dbReference type="InterPro" id="IPR016036">
    <property type="entry name" value="Malonyl_transacylase_ACP-bd"/>
</dbReference>
<dbReference type="Pfam" id="PF00698">
    <property type="entry name" value="Acyl_transf_1"/>
    <property type="match status" value="1"/>
</dbReference>
<dbReference type="InterPro" id="IPR049551">
    <property type="entry name" value="PKS_DH_C"/>
</dbReference>
<organism evidence="13 14">
    <name type="scientific">Aspergillus tanneri</name>
    <dbReference type="NCBI Taxonomy" id="1220188"/>
    <lineage>
        <taxon>Eukaryota</taxon>
        <taxon>Fungi</taxon>
        <taxon>Dikarya</taxon>
        <taxon>Ascomycota</taxon>
        <taxon>Pezizomycotina</taxon>
        <taxon>Eurotiomycetes</taxon>
        <taxon>Eurotiomycetidae</taxon>
        <taxon>Eurotiales</taxon>
        <taxon>Aspergillaceae</taxon>
        <taxon>Aspergillus</taxon>
        <taxon>Aspergillus subgen. Circumdati</taxon>
    </lineage>
</organism>
<dbReference type="Pfam" id="PF00326">
    <property type="entry name" value="Peptidase_S9"/>
    <property type="match status" value="1"/>
</dbReference>
<feature type="domain" description="Ketosynthase family 3 (KS3)" evidence="11">
    <location>
        <begin position="387"/>
        <end position="805"/>
    </location>
</feature>
<evidence type="ECO:0000256" key="8">
    <source>
        <dbReference type="PROSITE-ProRule" id="PRU01363"/>
    </source>
</evidence>
<sequence length="2583" mass="283211">MSLSSDLLSTHGKPALLLLRSTIVATPYLAFLRTAADQIQTLWPTFVEAFPGVQKLPGDSSLNAFTRYINGHELPELDQSPTPNILLNLLTVLFHAVDFWQLSREVQSNVFSSVAGDSPLYLRDIQGFCIGFLTAAAVSSAKSEISFQRNITAALCIAAGVGTLVDLNNTTDPAASVSVGWNSKSEYETLLGIIAEYKDSYISCVTDENRITITLPDRDVGTLLQEASDLGFSSQSIGLAGRYHSRSTHEQSAILFRELCKRDSRFQLPDASELTLPLRSNIDGSIISGSLHDVAIDSILLHQCQWFQVVQGAISTKAREADHIMSVGSMTAIPRSVARGRIYNHKPVGPVTSDLNRVPDGVSHRIPNGRIASTELNGPEAPDAADSPAIAIIGMACRYPEAENLEEFWELMQSGRSAVRPLPEDRFKPSELKREPKGPFWGNFLRNPDLFDHRFFGISGREAKSMDPQQRLLLQVAYEALESSGYFGLRNSVDNDCSNVGCYIGVGSVDYGDNVASHDATAFSALGTLRAFISGRVSHHFGWTGPSITYDTACSSGAVAIHSAVNALKTNEASMAIAGGVNVITSPALYQVLSAASFLSPTGASKAFDSEANGYCRGEGAGIVVLKTLSRALADGDSILAVIRGSAVNQGANCTPITVPVSESQAALYRKALSLSGIDPGDVTYVEAHGTGTPVGDPIECESIRQAFGGSQREHQLFVGSVKDNIGHTEAASGVAAVIKTVLMMQKRMIPKQANFNRLNPKIPPLEPDRMAIPQRTERWVSPRRVAVVNNYGAAGSNVAIVVEDPMSVKTRNSSFAVANGVNHSAPSAVPVFISAKSPQGLREYCAALSLRLPAIRQQHSVETAHALAYNLSLKQNRQLDYHYTFTASTADELAAKLDQPDESHFNQCSGHQRPVILCIGGQNGRTAHVDPSIYVECPPFKRHLDICEGVCQALGLPSLFPTIFHPEPIEDLVLLHCVLFSLQYSCAKSFLSAGLKIDTIIGHSFGQLTALVVADAVSLEDGLRLISERARLIQSSWGTETGAMLSVQGAHGEIQQLLESAKRRHPSLVVDIACFNGPETTVLAGPQTSIDAVEETSASEGFSSRIKLTRLPNTHAFHSRLVDAIVPRLREIASSIRYKKPSCRIEACSEDQDWTQLINAEMIVQHSRMPVHFHHAVQRIVRRSENCIWLEAGSNSPIIPMVRRALGATDAAGGSVFQAVDLRTPHGLSNLSKCTASLWSAGVRVQHWPFYQGQESQLRWINLPPYQFQKTSHWLQYIPPGAAMHEAASTTAKEGPEPLLSLVERDDRGATFQVNCWHALFRLCTEGHAVLGQSLCPASMYVEIIMQAATQLPGDRVSMAACHIRDLKISSPLSISSNREVFLQLQPHEKERSTWEFSVTSRSSNQQNGTSSAKHASGAVCMDSPDKRFPGSSMQSLKRLVSQVRRKDMSSTPGTNVLNGKTIVYRTFRQVVDYAPYYRGVDHLISKGNEAVGLIRVPAGQDPILQETRCDPITLDNFLQVAGIHVNCLSDRMDNEVYVCTELGYLLLSDSFFARRGEMESWDVYTTFEQISANRLVNDILIFDPNTGDLLAMFIGATFHGLPMKSLAKTLAGLNAEEHSSDIQGSRGTTLNRSLQQVPSDAQVNGRMNSVELDKTQLLGQLCQLLSRVTEVPVDEIQPSTALTDIGIDSLMSTEVLNEIRRQYKVDIPASDFLAQENVHAIAQYLHSSSSTMEVNGESIPHQVNGNATKTSSFGSTQEMLSDLLEIPKSEIRADMLLMDLGVDSLMSAEVLSEVQKRFGVTIATDEFQALQRVGDLAGRLQASHVSTSGTFNPSPSGVIGTKEALITEQAGAQALESTPSTNSFISVAQEIFAHSRSNGDVFFQRTQFSNFCHSVLPVQMELVVAYIVEAFNRLGCPLATMAAEEVVPNVSVLPRHHKLKNQIYKILEEASLVQRDSSGQFRRTGTPVPGTDSGHLQQSIVSRFPQHTYEHTLLASTGSKLADCLTGKADPLEILFGSPKSRALLENVYTHAPMFEAGTISLTKYLVDIFQTFDDNRPVRILEIGAGTGGTSKHLVESLLTTQKPFEYTFSDISSSLVAAARKKFSQYSFMRYAVVNIEEESATKLYSQYDIVIATNCIHATKDLVRSCTNIRKLLQPKGLLCLVELTRNLFWFDIVFGLLDGWWRFEDGRRHALASETLWRKYLTQASFRWVDWTVGTTDESSILRVIVASPAEAAQATTETVEFKRVGDVSLQADIYYPKHVPERSGTLPVALMIHGGGHVMLSRKDIRLPQVQMLLNAGFLPVSIDYRLCPEVTLPEGPMRDVCDALAWARDVLPDLRLQRSDVRVDREHIVAVGWSTGGHLALTLGFTAPPRGIRPPDAILAFYCPLDYEDPFWGEPNFPFGKGAVLQNELVQYDLLEGVCDKAITAYNPPRTKRALGGWMAPSDPRSRIALHMNWKGHTLPILLNGLSPRHDAQSSVDLPEPTREQIQSVSPLAQIRHGAYTTPTFIIHGTKDDLIPWQQAVRTFEALRQRDVTADLRILNRAVHLFDLYPSYADDPQAANAIQDGYEFLRRHVGR</sequence>
<dbReference type="SMART" id="SM00826">
    <property type="entry name" value="PKS_DH"/>
    <property type="match status" value="1"/>
</dbReference>
<dbReference type="InterPro" id="IPR050091">
    <property type="entry name" value="PKS_NRPS_Biosynth_Enz"/>
</dbReference>
<evidence type="ECO:0000313" key="14">
    <source>
        <dbReference type="Proteomes" id="UP000324241"/>
    </source>
</evidence>
<dbReference type="SUPFAM" id="SSF53901">
    <property type="entry name" value="Thiolase-like"/>
    <property type="match status" value="1"/>
</dbReference>
<feature type="domain" description="PKS/mFAS DH" evidence="12">
    <location>
        <begin position="1286"/>
        <end position="1609"/>
    </location>
</feature>
<dbReference type="InterPro" id="IPR042104">
    <property type="entry name" value="PKS_dehydratase_sf"/>
</dbReference>
<evidence type="ECO:0000256" key="9">
    <source>
        <dbReference type="SAM" id="MobiDB-lite"/>
    </source>
</evidence>
<dbReference type="InterPro" id="IPR041068">
    <property type="entry name" value="HTH_51"/>
</dbReference>
<keyword evidence="2" id="KW-0596">Phosphopantetheine</keyword>
<dbReference type="Pfam" id="PF02801">
    <property type="entry name" value="Ketoacyl-synt_C"/>
    <property type="match status" value="1"/>
</dbReference>
<dbReference type="Gene3D" id="3.40.366.10">
    <property type="entry name" value="Malonyl-Coenzyme A Acyl Carrier Protein, domain 2"/>
    <property type="match status" value="2"/>
</dbReference>
<evidence type="ECO:0000259" key="12">
    <source>
        <dbReference type="PROSITE" id="PS52019"/>
    </source>
</evidence>
<dbReference type="InterPro" id="IPR014030">
    <property type="entry name" value="Ketoacyl_synth_N"/>
</dbReference>
<dbReference type="Pfam" id="PF21089">
    <property type="entry name" value="PKS_DH_N"/>
    <property type="match status" value="1"/>
</dbReference>
<dbReference type="InterPro" id="IPR020806">
    <property type="entry name" value="PKS_PP-bd"/>
</dbReference>
<dbReference type="InterPro" id="IPR029063">
    <property type="entry name" value="SAM-dependent_MTases_sf"/>
</dbReference>
<dbReference type="PANTHER" id="PTHR43775">
    <property type="entry name" value="FATTY ACID SYNTHASE"/>
    <property type="match status" value="1"/>
</dbReference>
<dbReference type="InterPro" id="IPR016039">
    <property type="entry name" value="Thiolase-like"/>
</dbReference>
<dbReference type="InterPro" id="IPR014043">
    <property type="entry name" value="Acyl_transferase_dom"/>
</dbReference>
<dbReference type="GO" id="GO:0032259">
    <property type="term" value="P:methylation"/>
    <property type="evidence" value="ECO:0007669"/>
    <property type="project" value="UniProtKB-KW"/>
</dbReference>
<dbReference type="Pfam" id="PF00109">
    <property type="entry name" value="ketoacyl-synt"/>
    <property type="match status" value="1"/>
</dbReference>
<evidence type="ECO:0000256" key="5">
    <source>
        <dbReference type="ARBA" id="ARBA00022679"/>
    </source>
</evidence>
<dbReference type="Pfam" id="PF00550">
    <property type="entry name" value="PP-binding"/>
    <property type="match status" value="2"/>
</dbReference>
<dbReference type="GO" id="GO:0044550">
    <property type="term" value="P:secondary metabolite biosynthetic process"/>
    <property type="evidence" value="ECO:0007669"/>
    <property type="project" value="TreeGrafter"/>
</dbReference>
<dbReference type="InterPro" id="IPR001375">
    <property type="entry name" value="Peptidase_S9_cat"/>
</dbReference>